<evidence type="ECO:0000313" key="3">
    <source>
        <dbReference type="WBParaSite" id="BTMF_0001695801-mRNA-1"/>
    </source>
</evidence>
<evidence type="ECO:0000313" key="2">
    <source>
        <dbReference type="Proteomes" id="UP000280834"/>
    </source>
</evidence>
<dbReference type="AlphaFoldDB" id="A0A0R3RA95"/>
<gene>
    <name evidence="1" type="ORF">BTMF_LOCUS14935</name>
</gene>
<accession>A0A0R3RA95</accession>
<dbReference type="Proteomes" id="UP000280834">
    <property type="component" value="Unassembled WGS sequence"/>
</dbReference>
<reference evidence="1 2" key="2">
    <citation type="submission" date="2018-11" db="EMBL/GenBank/DDBJ databases">
        <authorList>
            <consortium name="Pathogen Informatics"/>
        </authorList>
    </citation>
    <scope>NUCLEOTIDE SEQUENCE [LARGE SCALE GENOMIC DNA]</scope>
</reference>
<name>A0A0R3RA95_9BILA</name>
<proteinExistence type="predicted"/>
<dbReference type="EMBL" id="UZAG01021835">
    <property type="protein sequence ID" value="VDO51758.1"/>
    <property type="molecule type" value="Genomic_DNA"/>
</dbReference>
<organism evidence="3">
    <name type="scientific">Brugia timori</name>
    <dbReference type="NCBI Taxonomy" id="42155"/>
    <lineage>
        <taxon>Eukaryota</taxon>
        <taxon>Metazoa</taxon>
        <taxon>Ecdysozoa</taxon>
        <taxon>Nematoda</taxon>
        <taxon>Chromadorea</taxon>
        <taxon>Rhabditida</taxon>
        <taxon>Spirurina</taxon>
        <taxon>Spiruromorpha</taxon>
        <taxon>Filarioidea</taxon>
        <taxon>Onchocercidae</taxon>
        <taxon>Brugia</taxon>
    </lineage>
</organism>
<dbReference type="WBParaSite" id="BTMF_0001695801-mRNA-1">
    <property type="protein sequence ID" value="BTMF_0001695801-mRNA-1"/>
    <property type="gene ID" value="BTMF_0001695801"/>
</dbReference>
<reference evidence="3" key="1">
    <citation type="submission" date="2017-02" db="UniProtKB">
        <authorList>
            <consortium name="WormBaseParasite"/>
        </authorList>
    </citation>
    <scope>IDENTIFICATION</scope>
</reference>
<protein>
    <submittedName>
        <fullName evidence="1 3">Uncharacterized protein</fullName>
    </submittedName>
</protein>
<evidence type="ECO:0000313" key="1">
    <source>
        <dbReference type="EMBL" id="VDO51758.1"/>
    </source>
</evidence>
<keyword evidence="2" id="KW-1185">Reference proteome</keyword>
<sequence>MSSSIANGHLVGSAVPHCAKPTDDVDDDDDYICAYV</sequence>